<sequence>LVAFIKNPQNIYFIEELGKNTYRVGLTGWDDAAYITMPHKDFKIFHKVFRSLGLPLINRSVLP</sequence>
<feature type="non-terminal residue" evidence="1">
    <location>
        <position position="1"/>
    </location>
</feature>
<dbReference type="EMBL" id="JAGHQM010004351">
    <property type="protein sequence ID" value="KAH0536191.1"/>
    <property type="molecule type" value="Genomic_DNA"/>
</dbReference>
<proteinExistence type="predicted"/>
<evidence type="ECO:0000313" key="2">
    <source>
        <dbReference type="Proteomes" id="UP000750711"/>
    </source>
</evidence>
<dbReference type="AlphaFoldDB" id="A0A9P8I6D5"/>
<reference evidence="1" key="1">
    <citation type="submission" date="2021-03" db="EMBL/GenBank/DDBJ databases">
        <title>Comparative genomics and phylogenomic investigation of the class Geoglossomycetes provide insights into ecological specialization and systematics.</title>
        <authorList>
            <person name="Melie T."/>
            <person name="Pirro S."/>
            <person name="Miller A.N."/>
            <person name="Quandt A."/>
        </authorList>
    </citation>
    <scope>NUCLEOTIDE SEQUENCE</scope>
    <source>
        <strain evidence="1">CAQ_001_2017</strain>
    </source>
</reference>
<evidence type="ECO:0000313" key="1">
    <source>
        <dbReference type="EMBL" id="KAH0536191.1"/>
    </source>
</evidence>
<name>A0A9P8I6D5_9PEZI</name>
<protein>
    <submittedName>
        <fullName evidence="1">Uncharacterized protein</fullName>
    </submittedName>
</protein>
<organism evidence="1 2">
    <name type="scientific">Trichoglossum hirsutum</name>
    <dbReference type="NCBI Taxonomy" id="265104"/>
    <lineage>
        <taxon>Eukaryota</taxon>
        <taxon>Fungi</taxon>
        <taxon>Dikarya</taxon>
        <taxon>Ascomycota</taxon>
        <taxon>Pezizomycotina</taxon>
        <taxon>Geoglossomycetes</taxon>
        <taxon>Geoglossales</taxon>
        <taxon>Geoglossaceae</taxon>
        <taxon>Trichoglossum</taxon>
    </lineage>
</organism>
<gene>
    <name evidence="1" type="ORF">GP486_008901</name>
</gene>
<accession>A0A9P8I6D5</accession>
<dbReference type="Proteomes" id="UP000750711">
    <property type="component" value="Unassembled WGS sequence"/>
</dbReference>
<comment type="caution">
    <text evidence="1">The sequence shown here is derived from an EMBL/GenBank/DDBJ whole genome shotgun (WGS) entry which is preliminary data.</text>
</comment>
<keyword evidence="2" id="KW-1185">Reference proteome</keyword>